<dbReference type="InterPro" id="IPR000719">
    <property type="entry name" value="Prot_kinase_dom"/>
</dbReference>
<comment type="caution">
    <text evidence="5">The sequence shown here is derived from an EMBL/GenBank/DDBJ whole genome shotgun (WGS) entry which is preliminary data.</text>
</comment>
<dbReference type="Gene3D" id="1.10.510.10">
    <property type="entry name" value="Transferase(Phosphotransferase) domain 1"/>
    <property type="match status" value="1"/>
</dbReference>
<dbReference type="eggNOG" id="KOG0612">
    <property type="taxonomic scope" value="Eukaryota"/>
</dbReference>
<feature type="region of interest" description="Disordered" evidence="3">
    <location>
        <begin position="698"/>
        <end position="727"/>
    </location>
</feature>
<dbReference type="PROSITE" id="PS00108">
    <property type="entry name" value="PROTEIN_KINASE_ST"/>
    <property type="match status" value="1"/>
</dbReference>
<dbReference type="EMBL" id="LATX01002457">
    <property type="protein sequence ID" value="KTB28978.1"/>
    <property type="molecule type" value="Genomic_DNA"/>
</dbReference>
<dbReference type="PANTHER" id="PTHR22988:SF75">
    <property type="entry name" value="MYOSIN-16-LIKE"/>
    <property type="match status" value="1"/>
</dbReference>
<dbReference type="GO" id="GO:0005524">
    <property type="term" value="F:ATP binding"/>
    <property type="evidence" value="ECO:0007669"/>
    <property type="project" value="InterPro"/>
</dbReference>
<feature type="region of interest" description="Disordered" evidence="3">
    <location>
        <begin position="448"/>
        <end position="478"/>
    </location>
</feature>
<accession>A0A0W0EYH3</accession>
<dbReference type="Gene3D" id="3.30.200.20">
    <property type="entry name" value="Phosphorylase Kinase, domain 1"/>
    <property type="match status" value="1"/>
</dbReference>
<evidence type="ECO:0000256" key="2">
    <source>
        <dbReference type="SAM" id="Coils"/>
    </source>
</evidence>
<evidence type="ECO:0000256" key="1">
    <source>
        <dbReference type="ARBA" id="ARBA00038271"/>
    </source>
</evidence>
<dbReference type="InterPro" id="IPR011009">
    <property type="entry name" value="Kinase-like_dom_sf"/>
</dbReference>
<feature type="region of interest" description="Disordered" evidence="3">
    <location>
        <begin position="407"/>
        <end position="427"/>
    </location>
</feature>
<dbReference type="GO" id="GO:0031032">
    <property type="term" value="P:actomyosin structure organization"/>
    <property type="evidence" value="ECO:0007669"/>
    <property type="project" value="TreeGrafter"/>
</dbReference>
<protein>
    <recommendedName>
        <fullName evidence="4">Protein kinase domain-containing protein</fullName>
    </recommendedName>
</protein>
<comment type="similarity">
    <text evidence="1">Belongs to the protein kinase superfamily. STE Ser/Thr protein kinase family. COT1 subfamily.</text>
</comment>
<dbReference type="InterPro" id="IPR050839">
    <property type="entry name" value="Rho-assoc_Ser/Thr_Kinase"/>
</dbReference>
<feature type="compositionally biased region" description="Polar residues" evidence="3">
    <location>
        <begin position="521"/>
        <end position="541"/>
    </location>
</feature>
<name>A0A0W0EYH3_MONRR</name>
<gene>
    <name evidence="5" type="ORF">WG66_18422</name>
</gene>
<feature type="region of interest" description="Disordered" evidence="3">
    <location>
        <begin position="267"/>
        <end position="287"/>
    </location>
</feature>
<keyword evidence="2" id="KW-0175">Coiled coil</keyword>
<dbReference type="InterPro" id="IPR008271">
    <property type="entry name" value="Ser/Thr_kinase_AS"/>
</dbReference>
<evidence type="ECO:0000259" key="4">
    <source>
        <dbReference type="PROSITE" id="PS50011"/>
    </source>
</evidence>
<dbReference type="SMART" id="SM00220">
    <property type="entry name" value="S_TKc"/>
    <property type="match status" value="1"/>
</dbReference>
<feature type="compositionally biased region" description="Low complexity" evidence="3">
    <location>
        <begin position="463"/>
        <end position="478"/>
    </location>
</feature>
<dbReference type="PROSITE" id="PS50011">
    <property type="entry name" value="PROTEIN_KINASE_DOM"/>
    <property type="match status" value="1"/>
</dbReference>
<dbReference type="AlphaFoldDB" id="A0A0W0EYH3"/>
<organism evidence="5 6">
    <name type="scientific">Moniliophthora roreri</name>
    <name type="common">Frosty pod rot fungus</name>
    <name type="synonym">Monilia roreri</name>
    <dbReference type="NCBI Taxonomy" id="221103"/>
    <lineage>
        <taxon>Eukaryota</taxon>
        <taxon>Fungi</taxon>
        <taxon>Dikarya</taxon>
        <taxon>Basidiomycota</taxon>
        <taxon>Agaricomycotina</taxon>
        <taxon>Agaricomycetes</taxon>
        <taxon>Agaricomycetidae</taxon>
        <taxon>Agaricales</taxon>
        <taxon>Marasmiineae</taxon>
        <taxon>Marasmiaceae</taxon>
        <taxon>Moniliophthora</taxon>
    </lineage>
</organism>
<sequence>MSLPWCQRKSRLQELLNLNNEGNELALEPDSEEAEETEGLAIDRLLHGQTVIGPTSRTKELESLRFGDKDLHVLGTLERGQFGVIDVVRYRHTGPSQTLFIRKTTSKVFALRTRQQNSPTNERLLLLLALTQQTPWVPKLLCAFHTDTQLSLVMEYAQGGSLWEVLCSSSRYGAAEALCLAESDLKWWIPQVISALSWCHSQGFAHRDVKPHNFVLTAPEARIQLIDFGSASRLEGREDCSVPVGTCDYVSPEVLKAHEAALVRLELEEEEEEESGPHNNHSKSARKVSTPLIRTEDEVYGLETDWWSVGAMAYELVYGIAPFFAEDVRRTYVRIMDFKDSLRFDHRMDGEVSLNLRNLLKRLLNDAEFRIGRSLGIDEFKQHSWFEGVNWEALHLQRPPKGLHLPQFVYAGQGSSPGPNHSRSTAEHSQGFQFSAFFQSSSADIPSHVDVEEPEVDPSTPGLSILHSRSSSLSSSGSNPWLGWTWGPKSDAFDGESEVQVANQVEEAGTTPRPRRFLETPSLTTPRPQSGQTLSVPASTSWSTFSTPIQGQAFTRPGVTPYRTVITPFRTPYQTQTVPAGLYTPHVRTSMHYTPNPRAAGMFYTPDPRAASLYYTPKQGMGSTPLPTSMRRRPLSDRQAMAALIDCVGMSARKRVMESGRRCRILGATMFGTGKSSMKEDTRKDGTSGFDLRRFASGVDFEPSGESRPKAPGTATTGTGTGKSRKELRFAIEADRSWSRSRSRSHSVDRDVVGRDRSRSDYFDYPSLALSERVQERMSRRKNGLRLDLASIAPGRKSLAVGNGESDDENTEFFQSDRSSYRSRSQSLSQQREPLEQDTDSDLESITTTTTGSSVPPSPSPSPRPGSVASGMLSRLSAGRSQTPTLTMTFFGAGSGRFKGNVTSALREDSTSRSRAFSLPPPPSPTEGLLSSTTTNGSKASHNSYLSPSHFTSSTSSSNSNSITKHTHDSSISTIASVLDAPLDEMGAKHEKMMRDIEMLEERLRRYRTEGVRALSGTC</sequence>
<feature type="compositionally biased region" description="Low complexity" evidence="3">
    <location>
        <begin position="952"/>
        <end position="962"/>
    </location>
</feature>
<feature type="coiled-coil region" evidence="2">
    <location>
        <begin position="983"/>
        <end position="1010"/>
    </location>
</feature>
<dbReference type="PANTHER" id="PTHR22988">
    <property type="entry name" value="MYOTONIC DYSTROPHY S/T KINASE-RELATED"/>
    <property type="match status" value="1"/>
</dbReference>
<feature type="compositionally biased region" description="Polar residues" evidence="3">
    <location>
        <begin position="929"/>
        <end position="951"/>
    </location>
</feature>
<feature type="region of interest" description="Disordered" evidence="3">
    <location>
        <begin position="505"/>
        <end position="541"/>
    </location>
</feature>
<dbReference type="GO" id="GO:0004674">
    <property type="term" value="F:protein serine/threonine kinase activity"/>
    <property type="evidence" value="ECO:0007669"/>
    <property type="project" value="TreeGrafter"/>
</dbReference>
<feature type="region of interest" description="Disordered" evidence="3">
    <location>
        <begin position="904"/>
        <end position="971"/>
    </location>
</feature>
<dbReference type="SUPFAM" id="SSF56112">
    <property type="entry name" value="Protein kinase-like (PK-like)"/>
    <property type="match status" value="1"/>
</dbReference>
<evidence type="ECO:0000313" key="6">
    <source>
        <dbReference type="Proteomes" id="UP000054988"/>
    </source>
</evidence>
<dbReference type="GO" id="GO:0005737">
    <property type="term" value="C:cytoplasm"/>
    <property type="evidence" value="ECO:0007669"/>
    <property type="project" value="TreeGrafter"/>
</dbReference>
<feature type="compositionally biased region" description="Polar residues" evidence="3">
    <location>
        <begin position="413"/>
        <end position="427"/>
    </location>
</feature>
<evidence type="ECO:0000256" key="3">
    <source>
        <dbReference type="SAM" id="MobiDB-lite"/>
    </source>
</evidence>
<evidence type="ECO:0000313" key="5">
    <source>
        <dbReference type="EMBL" id="KTB28978.1"/>
    </source>
</evidence>
<proteinExistence type="inferred from homology"/>
<feature type="region of interest" description="Disordered" evidence="3">
    <location>
        <begin position="798"/>
        <end position="881"/>
    </location>
</feature>
<reference evidence="5 6" key="1">
    <citation type="submission" date="2015-12" db="EMBL/GenBank/DDBJ databases">
        <title>Draft genome sequence of Moniliophthora roreri, the causal agent of frosty pod rot of cacao.</title>
        <authorList>
            <person name="Aime M.C."/>
            <person name="Diaz-Valderrama J.R."/>
            <person name="Kijpornyongpan T."/>
            <person name="Phillips-Mora W."/>
        </authorList>
    </citation>
    <scope>NUCLEOTIDE SEQUENCE [LARGE SCALE GENOMIC DNA]</scope>
    <source>
        <strain evidence="5 6">MCA 2952</strain>
    </source>
</reference>
<dbReference type="Proteomes" id="UP000054988">
    <property type="component" value="Unassembled WGS sequence"/>
</dbReference>
<feature type="compositionally biased region" description="Low complexity" evidence="3">
    <location>
        <begin position="816"/>
        <end position="832"/>
    </location>
</feature>
<feature type="domain" description="Protein kinase" evidence="4">
    <location>
        <begin position="71"/>
        <end position="386"/>
    </location>
</feature>
<dbReference type="Pfam" id="PF00069">
    <property type="entry name" value="Pkinase"/>
    <property type="match status" value="1"/>
</dbReference>
<dbReference type="GO" id="GO:0005856">
    <property type="term" value="C:cytoskeleton"/>
    <property type="evidence" value="ECO:0007669"/>
    <property type="project" value="TreeGrafter"/>
</dbReference>